<sequence>MWPIRRRRACRRTRRRTAARWSRPSMRLRPLRWLSAARWPIGRRRPTWILPMRSRRRGMSEGRARMLEQGEVSRVYVSIDDEGSYFFWLPDELSARARCKCCWLLRQASRPESALSVGRGEERASMLLLFCRADRSGCLILAICAPACHFALL</sequence>
<name>A0A0L0SF48_ALLM3</name>
<proteinExistence type="predicted"/>
<gene>
    <name evidence="1" type="ORF">AMAG_06822</name>
</gene>
<dbReference type="AlphaFoldDB" id="A0A0L0SF48"/>
<organism evidence="1 2">
    <name type="scientific">Allomyces macrogynus (strain ATCC 38327)</name>
    <name type="common">Allomyces javanicus var. macrogynus</name>
    <dbReference type="NCBI Taxonomy" id="578462"/>
    <lineage>
        <taxon>Eukaryota</taxon>
        <taxon>Fungi</taxon>
        <taxon>Fungi incertae sedis</taxon>
        <taxon>Blastocladiomycota</taxon>
        <taxon>Blastocladiomycetes</taxon>
        <taxon>Blastocladiales</taxon>
        <taxon>Blastocladiaceae</taxon>
        <taxon>Allomyces</taxon>
    </lineage>
</organism>
<protein>
    <submittedName>
        <fullName evidence="1">Uncharacterized protein</fullName>
    </submittedName>
</protein>
<dbReference type="VEuPathDB" id="FungiDB:AMAG_06822"/>
<evidence type="ECO:0000313" key="2">
    <source>
        <dbReference type="Proteomes" id="UP000054350"/>
    </source>
</evidence>
<evidence type="ECO:0000313" key="1">
    <source>
        <dbReference type="EMBL" id="KNE61067.1"/>
    </source>
</evidence>
<keyword evidence="2" id="KW-1185">Reference proteome</keyword>
<reference evidence="1 2" key="1">
    <citation type="submission" date="2009-11" db="EMBL/GenBank/DDBJ databases">
        <title>Annotation of Allomyces macrogynus ATCC 38327.</title>
        <authorList>
            <consortium name="The Broad Institute Genome Sequencing Platform"/>
            <person name="Russ C."/>
            <person name="Cuomo C."/>
            <person name="Burger G."/>
            <person name="Gray M.W."/>
            <person name="Holland P.W.H."/>
            <person name="King N."/>
            <person name="Lang F.B.F."/>
            <person name="Roger A.J."/>
            <person name="Ruiz-Trillo I."/>
            <person name="Young S.K."/>
            <person name="Zeng Q."/>
            <person name="Gargeya S."/>
            <person name="Fitzgerald M."/>
            <person name="Haas B."/>
            <person name="Abouelleil A."/>
            <person name="Alvarado L."/>
            <person name="Arachchi H.M."/>
            <person name="Berlin A."/>
            <person name="Chapman S.B."/>
            <person name="Gearin G."/>
            <person name="Goldberg J."/>
            <person name="Griggs A."/>
            <person name="Gujja S."/>
            <person name="Hansen M."/>
            <person name="Heiman D."/>
            <person name="Howarth C."/>
            <person name="Larimer J."/>
            <person name="Lui A."/>
            <person name="MacDonald P.J.P."/>
            <person name="McCowen C."/>
            <person name="Montmayeur A."/>
            <person name="Murphy C."/>
            <person name="Neiman D."/>
            <person name="Pearson M."/>
            <person name="Priest M."/>
            <person name="Roberts A."/>
            <person name="Saif S."/>
            <person name="Shea T."/>
            <person name="Sisk P."/>
            <person name="Stolte C."/>
            <person name="Sykes S."/>
            <person name="Wortman J."/>
            <person name="Nusbaum C."/>
            <person name="Birren B."/>
        </authorList>
    </citation>
    <scope>NUCLEOTIDE SEQUENCE [LARGE SCALE GENOMIC DNA]</scope>
    <source>
        <strain evidence="1 2">ATCC 38327</strain>
    </source>
</reference>
<reference evidence="2" key="2">
    <citation type="submission" date="2009-11" db="EMBL/GenBank/DDBJ databases">
        <title>The Genome Sequence of Allomyces macrogynus strain ATCC 38327.</title>
        <authorList>
            <consortium name="The Broad Institute Genome Sequencing Platform"/>
            <person name="Russ C."/>
            <person name="Cuomo C."/>
            <person name="Shea T."/>
            <person name="Young S.K."/>
            <person name="Zeng Q."/>
            <person name="Koehrsen M."/>
            <person name="Haas B."/>
            <person name="Borodovsky M."/>
            <person name="Guigo R."/>
            <person name="Alvarado L."/>
            <person name="Berlin A."/>
            <person name="Borenstein D."/>
            <person name="Chen Z."/>
            <person name="Engels R."/>
            <person name="Freedman E."/>
            <person name="Gellesch M."/>
            <person name="Goldberg J."/>
            <person name="Griggs A."/>
            <person name="Gujja S."/>
            <person name="Heiman D."/>
            <person name="Hepburn T."/>
            <person name="Howarth C."/>
            <person name="Jen D."/>
            <person name="Larson L."/>
            <person name="Lewis B."/>
            <person name="Mehta T."/>
            <person name="Park D."/>
            <person name="Pearson M."/>
            <person name="Roberts A."/>
            <person name="Saif S."/>
            <person name="Shenoy N."/>
            <person name="Sisk P."/>
            <person name="Stolte C."/>
            <person name="Sykes S."/>
            <person name="Walk T."/>
            <person name="White J."/>
            <person name="Yandava C."/>
            <person name="Burger G."/>
            <person name="Gray M.W."/>
            <person name="Holland P.W.H."/>
            <person name="King N."/>
            <person name="Lang F.B.F."/>
            <person name="Roger A.J."/>
            <person name="Ruiz-Trillo I."/>
            <person name="Lander E."/>
            <person name="Nusbaum C."/>
        </authorList>
    </citation>
    <scope>NUCLEOTIDE SEQUENCE [LARGE SCALE GENOMIC DNA]</scope>
    <source>
        <strain evidence="2">ATCC 38327</strain>
    </source>
</reference>
<dbReference type="EMBL" id="GG745337">
    <property type="protein sequence ID" value="KNE61067.1"/>
    <property type="molecule type" value="Genomic_DNA"/>
</dbReference>
<accession>A0A0L0SF48</accession>
<dbReference type="Proteomes" id="UP000054350">
    <property type="component" value="Unassembled WGS sequence"/>
</dbReference>